<evidence type="ECO:0000256" key="9">
    <source>
        <dbReference type="PROSITE-ProRule" id="PRU00042"/>
    </source>
</evidence>
<feature type="domain" description="C2H2-type" evidence="10">
    <location>
        <begin position="2"/>
        <end position="29"/>
    </location>
</feature>
<dbReference type="EMBL" id="ATLV01023923">
    <property type="status" value="NOT_ANNOTATED_CDS"/>
    <property type="molecule type" value="Genomic_DNA"/>
</dbReference>
<feature type="domain" description="C2H2-type" evidence="10">
    <location>
        <begin position="258"/>
        <end position="286"/>
    </location>
</feature>
<dbReference type="InterPro" id="IPR036236">
    <property type="entry name" value="Znf_C2H2_sf"/>
</dbReference>
<evidence type="ECO:0000256" key="7">
    <source>
        <dbReference type="ARBA" id="ARBA00023163"/>
    </source>
</evidence>
<dbReference type="VEuPathDB" id="VectorBase:ASIC017971"/>
<dbReference type="GO" id="GO:0005634">
    <property type="term" value="C:nucleus"/>
    <property type="evidence" value="ECO:0007669"/>
    <property type="project" value="UniProtKB-SubCell"/>
</dbReference>
<dbReference type="InterPro" id="IPR013087">
    <property type="entry name" value="Znf_C2H2_type"/>
</dbReference>
<dbReference type="STRING" id="74873.A0A084WI93"/>
<evidence type="ECO:0000256" key="5">
    <source>
        <dbReference type="ARBA" id="ARBA00022833"/>
    </source>
</evidence>
<evidence type="ECO:0000313" key="13">
    <source>
        <dbReference type="Proteomes" id="UP000030765"/>
    </source>
</evidence>
<name>A0A084WI93_ANOSI</name>
<evidence type="ECO:0000313" key="12">
    <source>
        <dbReference type="EnsemblMetazoa" id="ASIC017971-PA"/>
    </source>
</evidence>
<dbReference type="PROSITE" id="PS50157">
    <property type="entry name" value="ZINC_FINGER_C2H2_2"/>
    <property type="match status" value="9"/>
</dbReference>
<dbReference type="PROSITE" id="PS00028">
    <property type="entry name" value="ZINC_FINGER_C2H2_1"/>
    <property type="match status" value="9"/>
</dbReference>
<dbReference type="OrthoDB" id="7741383at2759"/>
<accession>A0A084WI93</accession>
<feature type="domain" description="C2H2-type" evidence="10">
    <location>
        <begin position="203"/>
        <end position="230"/>
    </location>
</feature>
<dbReference type="EMBL" id="KE525347">
    <property type="protein sequence ID" value="KFB49937.1"/>
    <property type="molecule type" value="Genomic_DNA"/>
</dbReference>
<feature type="domain" description="C2H2-type" evidence="10">
    <location>
        <begin position="287"/>
        <end position="314"/>
    </location>
</feature>
<dbReference type="PANTHER" id="PTHR24408">
    <property type="entry name" value="ZINC FINGER PROTEIN"/>
    <property type="match status" value="1"/>
</dbReference>
<feature type="domain" description="C2H2-type" evidence="10">
    <location>
        <begin position="231"/>
        <end position="258"/>
    </location>
</feature>
<comment type="subcellular location">
    <subcellularLocation>
        <location evidence="1">Nucleus</location>
    </subcellularLocation>
</comment>
<dbReference type="Gene3D" id="3.30.160.60">
    <property type="entry name" value="Classic Zinc Finger"/>
    <property type="match status" value="7"/>
</dbReference>
<feature type="domain" description="C2H2-type" evidence="10">
    <location>
        <begin position="58"/>
        <end position="85"/>
    </location>
</feature>
<dbReference type="GO" id="GO:0008270">
    <property type="term" value="F:zinc ion binding"/>
    <property type="evidence" value="ECO:0007669"/>
    <property type="project" value="UniProtKB-KW"/>
</dbReference>
<evidence type="ECO:0000256" key="6">
    <source>
        <dbReference type="ARBA" id="ARBA00023015"/>
    </source>
</evidence>
<dbReference type="PANTHER" id="PTHR24408:SF64">
    <property type="entry name" value="LINKING IMMUNITY AND METABOLISM-RELATED"/>
    <property type="match status" value="1"/>
</dbReference>
<organism evidence="11">
    <name type="scientific">Anopheles sinensis</name>
    <name type="common">Mosquito</name>
    <dbReference type="NCBI Taxonomy" id="74873"/>
    <lineage>
        <taxon>Eukaryota</taxon>
        <taxon>Metazoa</taxon>
        <taxon>Ecdysozoa</taxon>
        <taxon>Arthropoda</taxon>
        <taxon>Hexapoda</taxon>
        <taxon>Insecta</taxon>
        <taxon>Pterygota</taxon>
        <taxon>Neoptera</taxon>
        <taxon>Endopterygota</taxon>
        <taxon>Diptera</taxon>
        <taxon>Nematocera</taxon>
        <taxon>Culicoidea</taxon>
        <taxon>Culicidae</taxon>
        <taxon>Anophelinae</taxon>
        <taxon>Anopheles</taxon>
    </lineage>
</organism>
<keyword evidence="13" id="KW-1185">Reference proteome</keyword>
<proteinExistence type="predicted"/>
<evidence type="ECO:0000313" key="11">
    <source>
        <dbReference type="EMBL" id="KFB49937.1"/>
    </source>
</evidence>
<evidence type="ECO:0000256" key="4">
    <source>
        <dbReference type="ARBA" id="ARBA00022771"/>
    </source>
</evidence>
<keyword evidence="4 9" id="KW-0863">Zinc-finger</keyword>
<feature type="domain" description="C2H2-type" evidence="10">
    <location>
        <begin position="86"/>
        <end position="108"/>
    </location>
</feature>
<dbReference type="GO" id="GO:0043565">
    <property type="term" value="F:sequence-specific DNA binding"/>
    <property type="evidence" value="ECO:0007669"/>
    <property type="project" value="TreeGrafter"/>
</dbReference>
<dbReference type="Proteomes" id="UP000030765">
    <property type="component" value="Unassembled WGS sequence"/>
</dbReference>
<dbReference type="EnsemblMetazoa" id="ASIC017971-RA">
    <property type="protein sequence ID" value="ASIC017971-PA"/>
    <property type="gene ID" value="ASIC017971"/>
</dbReference>
<sequence length="344" mass="40357">MYKCDLCDKEFPSSTARGKHRETHATINAHQCAICGKTFKYTASWARHKLIHTAEPKVKCTFCDMVFLTKTRLRKHLLVHTDSKPFVCGICNRPFNRKDNLKVHMKTHLKTSGSNKKKDQQQNILDVVGKEEFDDGKDNKLHCTKDGILIEPTDNDEVWYSDPLPKKRGKLQAPRKSTFCALCNKFVRTVAEHWRMHLNIRSQQCPYCPKSFVHRSNFLMHLNIHTRQRIYKCSVCDSEFNSPQGLNQHLETHLVAKHECLQCGNRFSRKSYLRIHRQRVHEPKIKHKCLVCDKQFTNIEHVEKHMIVHNNETLLPCGICRRPYKARKNLLRHMRTAHPECEES</sequence>
<keyword evidence="2" id="KW-0479">Metal-binding</keyword>
<dbReference type="VEuPathDB" id="VectorBase:ASIS008386"/>
<keyword evidence="5" id="KW-0862">Zinc</keyword>
<dbReference type="OMA" id="ASECELW"/>
<dbReference type="SUPFAM" id="SSF57667">
    <property type="entry name" value="beta-beta-alpha zinc fingers"/>
    <property type="match status" value="5"/>
</dbReference>
<dbReference type="Pfam" id="PF00096">
    <property type="entry name" value="zf-C2H2"/>
    <property type="match status" value="6"/>
</dbReference>
<dbReference type="Pfam" id="PF13912">
    <property type="entry name" value="zf-C2H2_6"/>
    <property type="match status" value="2"/>
</dbReference>
<evidence type="ECO:0000259" key="10">
    <source>
        <dbReference type="PROSITE" id="PS50157"/>
    </source>
</evidence>
<keyword evidence="7" id="KW-0804">Transcription</keyword>
<keyword evidence="8" id="KW-0539">Nucleus</keyword>
<evidence type="ECO:0000256" key="3">
    <source>
        <dbReference type="ARBA" id="ARBA00022737"/>
    </source>
</evidence>
<dbReference type="FunFam" id="3.30.160.60:FF:000130">
    <property type="entry name" value="Spalt-like transcription factor 4"/>
    <property type="match status" value="1"/>
</dbReference>
<dbReference type="GO" id="GO:0000981">
    <property type="term" value="F:DNA-binding transcription factor activity, RNA polymerase II-specific"/>
    <property type="evidence" value="ECO:0007669"/>
    <property type="project" value="TreeGrafter"/>
</dbReference>
<dbReference type="SMART" id="SM00355">
    <property type="entry name" value="ZnF_C2H2"/>
    <property type="match status" value="10"/>
</dbReference>
<reference evidence="12" key="2">
    <citation type="submission" date="2020-05" db="UniProtKB">
        <authorList>
            <consortium name="EnsemblMetazoa"/>
        </authorList>
    </citation>
    <scope>IDENTIFICATION</scope>
</reference>
<dbReference type="AlphaFoldDB" id="A0A084WI93"/>
<feature type="domain" description="C2H2-type" evidence="10">
    <location>
        <begin position="30"/>
        <end position="57"/>
    </location>
</feature>
<keyword evidence="6" id="KW-0805">Transcription regulation</keyword>
<keyword evidence="3" id="KW-0677">Repeat</keyword>
<evidence type="ECO:0000256" key="8">
    <source>
        <dbReference type="ARBA" id="ARBA00023242"/>
    </source>
</evidence>
<evidence type="ECO:0000256" key="1">
    <source>
        <dbReference type="ARBA" id="ARBA00004123"/>
    </source>
</evidence>
<gene>
    <name evidence="11" type="ORF">ZHAS_00017971</name>
</gene>
<reference evidence="11 13" key="1">
    <citation type="journal article" date="2014" name="BMC Genomics">
        <title>Genome sequence of Anopheles sinensis provides insight into genetics basis of mosquito competence for malaria parasites.</title>
        <authorList>
            <person name="Zhou D."/>
            <person name="Zhang D."/>
            <person name="Ding G."/>
            <person name="Shi L."/>
            <person name="Hou Q."/>
            <person name="Ye Y."/>
            <person name="Xu Y."/>
            <person name="Zhou H."/>
            <person name="Xiong C."/>
            <person name="Li S."/>
            <person name="Yu J."/>
            <person name="Hong S."/>
            <person name="Yu X."/>
            <person name="Zou P."/>
            <person name="Chen C."/>
            <person name="Chang X."/>
            <person name="Wang W."/>
            <person name="Lv Y."/>
            <person name="Sun Y."/>
            <person name="Ma L."/>
            <person name="Shen B."/>
            <person name="Zhu C."/>
        </authorList>
    </citation>
    <scope>NUCLEOTIDE SEQUENCE [LARGE SCALE GENOMIC DNA]</scope>
</reference>
<feature type="domain" description="C2H2-type" evidence="10">
    <location>
        <begin position="315"/>
        <end position="343"/>
    </location>
</feature>
<protein>
    <submittedName>
        <fullName evidence="11">AGAP012110-PA-like protein</fullName>
    </submittedName>
</protein>
<evidence type="ECO:0000256" key="2">
    <source>
        <dbReference type="ARBA" id="ARBA00022723"/>
    </source>
</evidence>